<keyword evidence="6" id="KW-1185">Reference proteome</keyword>
<evidence type="ECO:0000259" key="2">
    <source>
        <dbReference type="Pfam" id="PF12508"/>
    </source>
</evidence>
<dbReference type="OrthoDB" id="1453786at2"/>
<protein>
    <submittedName>
        <fullName evidence="3">Conjugal transfer protein TraM</fullName>
    </submittedName>
    <submittedName>
        <fullName evidence="4">Conjugative transposon protein TraM</fullName>
    </submittedName>
</protein>
<evidence type="ECO:0000256" key="1">
    <source>
        <dbReference type="SAM" id="MobiDB-lite"/>
    </source>
</evidence>
<evidence type="ECO:0000313" key="3">
    <source>
        <dbReference type="EMBL" id="KFF13741.1"/>
    </source>
</evidence>
<sequence>MEQKTKSLKVLKQRKMLLVLPLLILPFITTMFWALGGGKMDAANLATPQQKGFNIKLPNANLKEGIALDKMNYYDQAALDSAKLDELIKKDPNYLSRSFPIDSAQDGNESNYKKNRTGLNTSVYHDSNEQKVHQKLEALQKAINAPVTPPTQNRDLNRYAKSSESSMHSSDVDRLEQMMQSMNSQTSDQDPEMQQLSGMLESILDIQHPDRVQEKLRKASEQQRGQVFAIATKTKEDNISSLQNTPAKTATFGGKATHNGFYSFDQAETIDHVQNAVEAVIHQTQTVVNGATIKLRLVNDIFINGVQIPKDNFLFGTASLKGERLAIKINSIRYNNSLFPVDLSVYDMDGLSGIYIPGAINRDVAKASADRSMQTLGVASLDDSWGSQAAGAGIEAAKSLLSKKVKLIKVVVKAGYQVLLRDEKQKQKDSN</sequence>
<feature type="region of interest" description="Disordered" evidence="1">
    <location>
        <begin position="146"/>
        <end position="172"/>
    </location>
</feature>
<dbReference type="EMBL" id="JPRM01000027">
    <property type="protein sequence ID" value="KFF13741.1"/>
    <property type="molecule type" value="Genomic_DNA"/>
</dbReference>
<evidence type="ECO:0000313" key="5">
    <source>
        <dbReference type="Proteomes" id="UP000028712"/>
    </source>
</evidence>
<dbReference type="InterPro" id="IPR055407">
    <property type="entry name" value="TraM_C"/>
</dbReference>
<dbReference type="Pfam" id="PF12508">
    <property type="entry name" value="Transposon_TraM"/>
    <property type="match status" value="1"/>
</dbReference>
<reference evidence="3 5" key="1">
    <citation type="submission" date="2014-07" db="EMBL/GenBank/DDBJ databases">
        <title>Genome of Flavobacterium hydatis DSM 2063.</title>
        <authorList>
            <person name="Pipes S.E."/>
            <person name="Stropko S.J."/>
            <person name="Newman J.D."/>
        </authorList>
    </citation>
    <scope>NUCLEOTIDE SEQUENCE [LARGE SCALE GENOMIC DNA]</scope>
    <source>
        <strain evidence="3 5">DSM 2063</strain>
    </source>
</reference>
<reference evidence="4 6" key="2">
    <citation type="submission" date="2016-11" db="EMBL/GenBank/DDBJ databases">
        <title>Whole genomes of Flavobacteriaceae.</title>
        <authorList>
            <person name="Stine C."/>
            <person name="Li C."/>
            <person name="Tadesse D."/>
        </authorList>
    </citation>
    <scope>NUCLEOTIDE SEQUENCE [LARGE SCALE GENOMIC DNA]</scope>
    <source>
        <strain evidence="4 6">ATCC 29551</strain>
    </source>
</reference>
<dbReference type="Proteomes" id="UP000198424">
    <property type="component" value="Unassembled WGS sequence"/>
</dbReference>
<dbReference type="STRING" id="991.IW20_16790"/>
<dbReference type="eggNOG" id="ENOG502Z83K">
    <property type="taxonomic scope" value="Bacteria"/>
</dbReference>
<dbReference type="Proteomes" id="UP000028712">
    <property type="component" value="Unassembled WGS sequence"/>
</dbReference>
<name>A0A086AAM7_FLAHY</name>
<accession>A0A086AAM7</accession>
<dbReference type="AlphaFoldDB" id="A0A086AAM7"/>
<gene>
    <name evidence="4" type="ORF">B0A62_02665</name>
    <name evidence="3" type="ORF">IW20_16790</name>
</gene>
<evidence type="ECO:0000313" key="6">
    <source>
        <dbReference type="Proteomes" id="UP000198424"/>
    </source>
</evidence>
<proteinExistence type="predicted"/>
<comment type="caution">
    <text evidence="3">The sequence shown here is derived from an EMBL/GenBank/DDBJ whole genome shotgun (WGS) entry which is preliminary data.</text>
</comment>
<evidence type="ECO:0000313" key="4">
    <source>
        <dbReference type="EMBL" id="OXA97779.1"/>
    </source>
</evidence>
<dbReference type="EMBL" id="MUGY01000002">
    <property type="protein sequence ID" value="OXA97779.1"/>
    <property type="molecule type" value="Genomic_DNA"/>
</dbReference>
<dbReference type="NCBIfam" id="TIGR03779">
    <property type="entry name" value="Bac_Flav_CT_M"/>
    <property type="match status" value="1"/>
</dbReference>
<dbReference type="InterPro" id="IPR022187">
    <property type="entry name" value="Conjug_transposon_TraM"/>
</dbReference>
<organism evidence="3 5">
    <name type="scientific">Flavobacterium hydatis</name>
    <name type="common">Cytophaga aquatilis</name>
    <dbReference type="NCBI Taxonomy" id="991"/>
    <lineage>
        <taxon>Bacteria</taxon>
        <taxon>Pseudomonadati</taxon>
        <taxon>Bacteroidota</taxon>
        <taxon>Flavobacteriia</taxon>
        <taxon>Flavobacteriales</taxon>
        <taxon>Flavobacteriaceae</taxon>
        <taxon>Flavobacterium</taxon>
    </lineage>
</organism>
<feature type="domain" description="Conjugative transposon TraM C-terminal" evidence="2">
    <location>
        <begin position="277"/>
        <end position="421"/>
    </location>
</feature>